<reference evidence="14" key="1">
    <citation type="submission" date="2018-09" db="EMBL/GenBank/DDBJ databases">
        <title>Complete Genome Sequencing of Sulfolobus sp. JCM 16834.</title>
        <authorList>
            <person name="Kato S."/>
            <person name="Itoh T."/>
            <person name="Ohkuma M."/>
        </authorList>
    </citation>
    <scope>NUCLEOTIDE SEQUENCE [LARGE SCALE GENOMIC DNA]</scope>
    <source>
        <strain evidence="14">IC-007</strain>
    </source>
</reference>
<evidence type="ECO:0000313" key="12">
    <source>
        <dbReference type="EMBL" id="BBG27416.1"/>
    </source>
</evidence>
<evidence type="ECO:0000256" key="9">
    <source>
        <dbReference type="HAMAP-Rule" id="MF_01853"/>
    </source>
</evidence>
<protein>
    <recommendedName>
        <fullName evidence="9">Protein pelota homolog</fullName>
        <ecNumber evidence="9">3.1.-.-</ecNumber>
    </recommendedName>
</protein>
<dbReference type="InterPro" id="IPR029064">
    <property type="entry name" value="Ribosomal_eL30-like_sf"/>
</dbReference>
<dbReference type="GO" id="GO:0016787">
    <property type="term" value="F:hydrolase activity"/>
    <property type="evidence" value="ECO:0007669"/>
    <property type="project" value="UniProtKB-KW"/>
</dbReference>
<dbReference type="Pfam" id="PF03465">
    <property type="entry name" value="eRF1_3"/>
    <property type="match status" value="1"/>
</dbReference>
<proteinExistence type="inferred from homology"/>
<comment type="subcellular location">
    <subcellularLocation>
        <location evidence="2 9">Cytoplasm</location>
    </subcellularLocation>
</comment>
<comment type="subunit">
    <text evidence="9">Monomer.</text>
</comment>
<dbReference type="GO" id="GO:0004519">
    <property type="term" value="F:endonuclease activity"/>
    <property type="evidence" value="ECO:0007669"/>
    <property type="project" value="UniProtKB-UniRule"/>
</dbReference>
<keyword evidence="7 9" id="KW-0255">Endonuclease</keyword>
<dbReference type="EC" id="3.1.-.-" evidence="9"/>
<dbReference type="GO" id="GO:0032790">
    <property type="term" value="P:ribosome disassembly"/>
    <property type="evidence" value="ECO:0007669"/>
    <property type="project" value="TreeGrafter"/>
</dbReference>
<keyword evidence="4 9" id="KW-0963">Cytoplasm</keyword>
<dbReference type="EMBL" id="AP018929">
    <property type="protein sequence ID" value="BBG24628.1"/>
    <property type="molecule type" value="Genomic_DNA"/>
</dbReference>
<keyword evidence="8 9" id="KW-0378">Hydrolase</keyword>
<accession>A0A510E4L0</accession>
<evidence type="ECO:0000313" key="13">
    <source>
        <dbReference type="Proteomes" id="UP000322983"/>
    </source>
</evidence>
<dbReference type="GO" id="GO:0071025">
    <property type="term" value="P:RNA surveillance"/>
    <property type="evidence" value="ECO:0007669"/>
    <property type="project" value="InterPro"/>
</dbReference>
<dbReference type="KEGG" id="step:IC006_1959"/>
<comment type="similarity">
    <text evidence="3 9">Belongs to the eukaryotic release factor 1 family. Pelota subfamily.</text>
</comment>
<dbReference type="GO" id="GO:0005737">
    <property type="term" value="C:cytoplasm"/>
    <property type="evidence" value="ECO:0007669"/>
    <property type="project" value="UniProtKB-SubCell"/>
</dbReference>
<dbReference type="InterPro" id="IPR038069">
    <property type="entry name" value="Pelota/DOM34_N"/>
</dbReference>
<dbReference type="GeneID" id="41718300"/>
<sequence>MRILEFDEKQDSLTVHIDTEDDLWLLYLVLRKDDEVIAKTLRDVSVGDNSRRVPMIITLRVERTEFQEFTNRLRIHGIVLDAPERYSVKGSHHTINLGIGDDLTIVRKWEKYELDKIYNQAERKSKILIAVVDIDEYLIAVPMVQGIKILADRSLPEPEESLTENAQEIAKEIESYSSSLSPDAILIAGPGFFKLEVSKLLEKKYKIYVDDVNSPGRTGLNELLRRDMIDQLIRDYEIAEGRKQMDRINELIAKGSRLATYGKEEVKKAVEMGAVETLVILSELIMKETEEGKQEYQMILEDAAKKGGRVILVPKDSPAYYELRNLGGIACLLRFGID</sequence>
<dbReference type="GO" id="GO:0070651">
    <property type="term" value="P:nonfunctional rRNA decay"/>
    <property type="evidence" value="ECO:0007669"/>
    <property type="project" value="TreeGrafter"/>
</dbReference>
<dbReference type="Pfam" id="PF26356">
    <property type="entry name" value="Pelota_N"/>
    <property type="match status" value="1"/>
</dbReference>
<evidence type="ECO:0000259" key="10">
    <source>
        <dbReference type="SMART" id="SM01194"/>
    </source>
</evidence>
<dbReference type="EMBL" id="AP018930">
    <property type="protein sequence ID" value="BBG27416.1"/>
    <property type="molecule type" value="Genomic_DNA"/>
</dbReference>
<evidence type="ECO:0000313" key="14">
    <source>
        <dbReference type="Proteomes" id="UP000325030"/>
    </source>
</evidence>
<evidence type="ECO:0000256" key="5">
    <source>
        <dbReference type="ARBA" id="ARBA00022722"/>
    </source>
</evidence>
<dbReference type="SMART" id="SM01194">
    <property type="entry name" value="eRF1_1"/>
    <property type="match status" value="1"/>
</dbReference>
<dbReference type="GO" id="GO:0070966">
    <property type="term" value="P:nuclear-transcribed mRNA catabolic process, no-go decay"/>
    <property type="evidence" value="ECO:0007669"/>
    <property type="project" value="InterPro"/>
</dbReference>
<name>A0A510DXE3_9CREN</name>
<dbReference type="AlphaFoldDB" id="A0A510DXE3"/>
<dbReference type="Gene3D" id="2.30.30.870">
    <property type="entry name" value="Pelota, domain A"/>
    <property type="match status" value="1"/>
</dbReference>
<dbReference type="InterPro" id="IPR042226">
    <property type="entry name" value="eFR1_2_sf"/>
</dbReference>
<dbReference type="InterPro" id="IPR005140">
    <property type="entry name" value="eRF1_Pelota-like_N"/>
</dbReference>
<dbReference type="RefSeq" id="WP_054844789.1">
    <property type="nucleotide sequence ID" value="NZ_AP018929.1"/>
</dbReference>
<comment type="cofactor">
    <cofactor evidence="1 9">
        <name>a divalent metal cation</name>
        <dbReference type="ChEBI" id="CHEBI:60240"/>
    </cofactor>
</comment>
<feature type="domain" description="eRF1/Pelota-like N-terminal" evidence="10">
    <location>
        <begin position="1"/>
        <end position="122"/>
    </location>
</feature>
<evidence type="ECO:0000256" key="2">
    <source>
        <dbReference type="ARBA" id="ARBA00004496"/>
    </source>
</evidence>
<evidence type="ECO:0000256" key="3">
    <source>
        <dbReference type="ARBA" id="ARBA00009504"/>
    </source>
</evidence>
<evidence type="ECO:0000256" key="8">
    <source>
        <dbReference type="ARBA" id="ARBA00022801"/>
    </source>
</evidence>
<evidence type="ECO:0000313" key="11">
    <source>
        <dbReference type="EMBL" id="BBG24628.1"/>
    </source>
</evidence>
<reference evidence="11 13" key="2">
    <citation type="journal article" date="2020" name="Int. J. Syst. Evol. Microbiol.">
        <title>Sulfuracidifex tepidarius gen. nov., sp. nov. and transfer of Sulfolobus metallicus Huber and Stetter 1992 to the genus Sulfuracidifex as Sulfuracidifex metallicus comb. nov.</title>
        <authorList>
            <person name="Itoh T."/>
            <person name="Miura T."/>
            <person name="Sakai H.D."/>
            <person name="Kato S."/>
            <person name="Ohkuma M."/>
            <person name="Takashina T."/>
        </authorList>
    </citation>
    <scope>NUCLEOTIDE SEQUENCE [LARGE SCALE GENOMIC DNA]</scope>
    <source>
        <strain evidence="11 13">IC-006</strain>
        <strain evidence="12">IC-007</strain>
    </source>
</reference>
<keyword evidence="6 9" id="KW-0479">Metal-binding</keyword>
<dbReference type="InterPro" id="IPR058547">
    <property type="entry name" value="Pelota_N"/>
</dbReference>
<dbReference type="SUPFAM" id="SSF55315">
    <property type="entry name" value="L30e-like"/>
    <property type="match status" value="1"/>
</dbReference>
<dbReference type="Proteomes" id="UP000325030">
    <property type="component" value="Chromosome"/>
</dbReference>
<dbReference type="SUPFAM" id="SSF53137">
    <property type="entry name" value="Translational machinery components"/>
    <property type="match status" value="1"/>
</dbReference>
<keyword evidence="5 9" id="KW-0540">Nuclease</keyword>
<dbReference type="HAMAP" id="MF_01853">
    <property type="entry name" value="PelO"/>
    <property type="match status" value="1"/>
</dbReference>
<dbReference type="SUPFAM" id="SSF159065">
    <property type="entry name" value="Dom34/Pelota N-terminal domain-like"/>
    <property type="match status" value="1"/>
</dbReference>
<dbReference type="PANTHER" id="PTHR10853:SF0">
    <property type="entry name" value="PROTEIN PELOTA HOMOLOG"/>
    <property type="match status" value="1"/>
</dbReference>
<organism evidence="11 13">
    <name type="scientific">Sulfuracidifex tepidarius</name>
    <dbReference type="NCBI Taxonomy" id="1294262"/>
    <lineage>
        <taxon>Archaea</taxon>
        <taxon>Thermoproteota</taxon>
        <taxon>Thermoprotei</taxon>
        <taxon>Sulfolobales</taxon>
        <taxon>Sulfolobaceae</taxon>
        <taxon>Sulfuracidifex</taxon>
    </lineage>
</organism>
<accession>A0A510DXE3</accession>
<dbReference type="GO" id="GO:0070481">
    <property type="term" value="P:nuclear-transcribed mRNA catabolic process, non-stop decay"/>
    <property type="evidence" value="ECO:0007669"/>
    <property type="project" value="InterPro"/>
</dbReference>
<dbReference type="Proteomes" id="UP000322983">
    <property type="component" value="Chromosome"/>
</dbReference>
<dbReference type="Gene3D" id="3.30.420.60">
    <property type="entry name" value="eRF1 domain 2"/>
    <property type="match status" value="1"/>
</dbReference>
<comment type="domain">
    <text evidence="9">The N-terminal domain has the RNA-binding Sm fold. It harbors the endoribonuclease activity.</text>
</comment>
<dbReference type="PANTHER" id="PTHR10853">
    <property type="entry name" value="PELOTA"/>
    <property type="match status" value="1"/>
</dbReference>
<dbReference type="STRING" id="1294262.GCA_001316085_00032"/>
<dbReference type="InterPro" id="IPR004405">
    <property type="entry name" value="TF_pelota"/>
</dbReference>
<dbReference type="NCBIfam" id="TIGR00111">
    <property type="entry name" value="pelota"/>
    <property type="match status" value="1"/>
</dbReference>
<evidence type="ECO:0000256" key="7">
    <source>
        <dbReference type="ARBA" id="ARBA00022759"/>
    </source>
</evidence>
<gene>
    <name evidence="9" type="primary">pelA</name>
    <name evidence="11" type="ORF">IC006_1959</name>
    <name evidence="12" type="ORF">IC007_1967</name>
</gene>
<dbReference type="GO" id="GO:0046872">
    <property type="term" value="F:metal ion binding"/>
    <property type="evidence" value="ECO:0007669"/>
    <property type="project" value="UniProtKB-UniRule"/>
</dbReference>
<evidence type="ECO:0000256" key="1">
    <source>
        <dbReference type="ARBA" id="ARBA00001968"/>
    </source>
</evidence>
<dbReference type="OrthoDB" id="31300at2157"/>
<evidence type="ECO:0000256" key="6">
    <source>
        <dbReference type="ARBA" id="ARBA00022723"/>
    </source>
</evidence>
<evidence type="ECO:0000256" key="4">
    <source>
        <dbReference type="ARBA" id="ARBA00022490"/>
    </source>
</evidence>
<dbReference type="InterPro" id="IPR023521">
    <property type="entry name" value="Pelota_arc"/>
</dbReference>
<comment type="function">
    <text evidence="9">May function in recognizing stalled ribosomes, interact with stem-loop structures in stalled mRNA molecules, and effect endonucleolytic cleavage of the mRNA. May play a role in the release non-functional ribosomes and degradation of damaged mRNAs. Has endoribonuclease activity.</text>
</comment>
<dbReference type="InterPro" id="IPR005142">
    <property type="entry name" value="eRF1_3"/>
</dbReference>
<keyword evidence="13" id="KW-1185">Reference proteome</keyword>
<dbReference type="Gene3D" id="3.30.1330.30">
    <property type="match status" value="1"/>
</dbReference>